<accession>K7QVS6</accession>
<evidence type="ECO:0000256" key="8">
    <source>
        <dbReference type="ARBA" id="ARBA00022840"/>
    </source>
</evidence>
<comment type="catalytic activity">
    <reaction evidence="9 11">
        <text>dTMP + ATP = dTDP + ADP</text>
        <dbReference type="Rhea" id="RHEA:13517"/>
        <dbReference type="ChEBI" id="CHEBI:30616"/>
        <dbReference type="ChEBI" id="CHEBI:58369"/>
        <dbReference type="ChEBI" id="CHEBI:63528"/>
        <dbReference type="ChEBI" id="CHEBI:456216"/>
        <dbReference type="EC" id="2.7.4.9"/>
    </reaction>
</comment>
<keyword evidence="7 11" id="KW-0418">Kinase</keyword>
<organism evidence="13 14">
    <name type="scientific">Thermus oshimai JL-2</name>
    <dbReference type="NCBI Taxonomy" id="751945"/>
    <lineage>
        <taxon>Bacteria</taxon>
        <taxon>Thermotogati</taxon>
        <taxon>Deinococcota</taxon>
        <taxon>Deinococci</taxon>
        <taxon>Thermales</taxon>
        <taxon>Thermaceae</taxon>
        <taxon>Thermus</taxon>
    </lineage>
</organism>
<evidence type="ECO:0000256" key="10">
    <source>
        <dbReference type="ARBA" id="ARBA00057735"/>
    </source>
</evidence>
<sequence>MRGRFLTFEGLDGSGKTTQAELLARWLRERGLRVLLTREPGGGIPEVRGLLLKGVLSPEAEYLLFSADRAEHVRRVIRPALEEGAFVLSDRYLDSSLAYQGFGLGLPLPWLLQVAEGATGGLRPHLTVLLDLPPEEALRRKGVRDGIEGRDLSFFARVREGYLELARREPERFLVLDARKDKEEVQAAIRSAIMALWPEVSP</sequence>
<keyword evidence="4 11" id="KW-0808">Transferase</keyword>
<dbReference type="PROSITE" id="PS01331">
    <property type="entry name" value="THYMIDYLATE_KINASE"/>
    <property type="match status" value="1"/>
</dbReference>
<dbReference type="NCBIfam" id="TIGR00041">
    <property type="entry name" value="DTMP_kinase"/>
    <property type="match status" value="1"/>
</dbReference>
<dbReference type="InterPro" id="IPR027417">
    <property type="entry name" value="P-loop_NTPase"/>
</dbReference>
<dbReference type="EMBL" id="CP003249">
    <property type="protein sequence ID" value="AFV76706.1"/>
    <property type="molecule type" value="Genomic_DNA"/>
</dbReference>
<dbReference type="HAMAP" id="MF_00165">
    <property type="entry name" value="Thymidylate_kinase"/>
    <property type="match status" value="1"/>
</dbReference>
<reference evidence="13 14" key="1">
    <citation type="journal article" date="2013" name="Genome Announc.">
        <title>Whole Genome Sequencing of Thermus oshimai JL-2 and Thermus thermophilus JL-18, Incomplete Denitrifiers from the United States Great Basin.</title>
        <authorList>
            <person name="Murugapiran S.K."/>
            <person name="Huntemann M."/>
            <person name="Wei C.L."/>
            <person name="Han J."/>
            <person name="Detter J.C."/>
            <person name="Han C.S."/>
            <person name="Erkkila T.H."/>
            <person name="Teshima H."/>
            <person name="Chen A."/>
            <person name="Kyrpides N."/>
            <person name="Mavrommatis K."/>
            <person name="Markowitz V."/>
            <person name="Szeto E."/>
            <person name="Ivanova N."/>
            <person name="Pagani I."/>
            <person name="Lam J."/>
            <person name="McDonald A.I."/>
            <person name="Dodsworth J.A."/>
            <person name="Pati A."/>
            <person name="Goodwin L."/>
            <person name="Peters L."/>
            <person name="Pitluck S."/>
            <person name="Woyke T."/>
            <person name="Hedlund B.P."/>
        </authorList>
    </citation>
    <scope>NUCLEOTIDE SEQUENCE</scope>
    <source>
        <strain evidence="13 14">JL-2</strain>
    </source>
</reference>
<evidence type="ECO:0000256" key="5">
    <source>
        <dbReference type="ARBA" id="ARBA00022727"/>
    </source>
</evidence>
<dbReference type="GO" id="GO:0005524">
    <property type="term" value="F:ATP binding"/>
    <property type="evidence" value="ECO:0007669"/>
    <property type="project" value="UniProtKB-UniRule"/>
</dbReference>
<dbReference type="FunFam" id="3.40.50.300:FF:000225">
    <property type="entry name" value="Thymidylate kinase"/>
    <property type="match status" value="1"/>
</dbReference>
<dbReference type="OrthoDB" id="9774907at2"/>
<dbReference type="RefSeq" id="WP_016329885.1">
    <property type="nucleotide sequence ID" value="NC_019386.1"/>
</dbReference>
<dbReference type="PATRIC" id="fig|751945.3.peg.1655"/>
<dbReference type="GO" id="GO:0004798">
    <property type="term" value="F:dTMP kinase activity"/>
    <property type="evidence" value="ECO:0007669"/>
    <property type="project" value="UniProtKB-UniRule"/>
</dbReference>
<dbReference type="AlphaFoldDB" id="K7QVS6"/>
<dbReference type="PANTHER" id="PTHR10344">
    <property type="entry name" value="THYMIDYLATE KINASE"/>
    <property type="match status" value="1"/>
</dbReference>
<dbReference type="GO" id="GO:0006235">
    <property type="term" value="P:dTTP biosynthetic process"/>
    <property type="evidence" value="ECO:0007669"/>
    <property type="project" value="UniProtKB-UniRule"/>
</dbReference>
<dbReference type="EC" id="2.7.4.9" evidence="2 11"/>
<dbReference type="Pfam" id="PF02223">
    <property type="entry name" value="Thymidylate_kin"/>
    <property type="match status" value="1"/>
</dbReference>
<evidence type="ECO:0000313" key="13">
    <source>
        <dbReference type="EMBL" id="AFV76706.1"/>
    </source>
</evidence>
<dbReference type="KEGG" id="tos:Theos_1680"/>
<protein>
    <recommendedName>
        <fullName evidence="3 11">Thymidylate kinase</fullName>
        <ecNumber evidence="2 11">2.7.4.9</ecNumber>
    </recommendedName>
    <alternativeName>
        <fullName evidence="11">dTMP kinase</fullName>
    </alternativeName>
</protein>
<evidence type="ECO:0000256" key="6">
    <source>
        <dbReference type="ARBA" id="ARBA00022741"/>
    </source>
</evidence>
<dbReference type="GO" id="GO:0006233">
    <property type="term" value="P:dTDP biosynthetic process"/>
    <property type="evidence" value="ECO:0007669"/>
    <property type="project" value="InterPro"/>
</dbReference>
<evidence type="ECO:0000256" key="3">
    <source>
        <dbReference type="ARBA" id="ARBA00017144"/>
    </source>
</evidence>
<comment type="function">
    <text evidence="10 11">Phosphorylation of dTMP to form dTDP in both de novo and salvage pathways of dTTP synthesis.</text>
</comment>
<dbReference type="eggNOG" id="COG0125">
    <property type="taxonomic scope" value="Bacteria"/>
</dbReference>
<keyword evidence="8 11" id="KW-0067">ATP-binding</keyword>
<dbReference type="Gene3D" id="3.40.50.300">
    <property type="entry name" value="P-loop containing nucleotide triphosphate hydrolases"/>
    <property type="match status" value="1"/>
</dbReference>
<evidence type="ECO:0000256" key="9">
    <source>
        <dbReference type="ARBA" id="ARBA00048743"/>
    </source>
</evidence>
<dbReference type="GO" id="GO:0006227">
    <property type="term" value="P:dUDP biosynthetic process"/>
    <property type="evidence" value="ECO:0007669"/>
    <property type="project" value="TreeGrafter"/>
</dbReference>
<dbReference type="InterPro" id="IPR018095">
    <property type="entry name" value="Thymidylate_kin_CS"/>
</dbReference>
<evidence type="ECO:0000256" key="11">
    <source>
        <dbReference type="HAMAP-Rule" id="MF_00165"/>
    </source>
</evidence>
<dbReference type="GO" id="GO:0005829">
    <property type="term" value="C:cytosol"/>
    <property type="evidence" value="ECO:0007669"/>
    <property type="project" value="TreeGrafter"/>
</dbReference>
<dbReference type="PANTHER" id="PTHR10344:SF4">
    <property type="entry name" value="UMP-CMP KINASE 2, MITOCHONDRIAL"/>
    <property type="match status" value="1"/>
</dbReference>
<dbReference type="STRING" id="751945.Theos_1680"/>
<evidence type="ECO:0000259" key="12">
    <source>
        <dbReference type="Pfam" id="PF02223"/>
    </source>
</evidence>
<name>K7QVS6_THEOS</name>
<evidence type="ECO:0000256" key="7">
    <source>
        <dbReference type="ARBA" id="ARBA00022777"/>
    </source>
</evidence>
<keyword evidence="5 11" id="KW-0545">Nucleotide biosynthesis</keyword>
<dbReference type="SUPFAM" id="SSF52540">
    <property type="entry name" value="P-loop containing nucleoside triphosphate hydrolases"/>
    <property type="match status" value="1"/>
</dbReference>
<evidence type="ECO:0000256" key="2">
    <source>
        <dbReference type="ARBA" id="ARBA00012980"/>
    </source>
</evidence>
<feature type="binding site" evidence="11">
    <location>
        <begin position="10"/>
        <end position="17"/>
    </location>
    <ligand>
        <name>ATP</name>
        <dbReference type="ChEBI" id="CHEBI:30616"/>
    </ligand>
</feature>
<keyword evidence="6 11" id="KW-0547">Nucleotide-binding</keyword>
<dbReference type="InterPro" id="IPR018094">
    <property type="entry name" value="Thymidylate_kinase"/>
</dbReference>
<evidence type="ECO:0000313" key="14">
    <source>
        <dbReference type="Proteomes" id="UP000000211"/>
    </source>
</evidence>
<keyword evidence="14" id="KW-1185">Reference proteome</keyword>
<gene>
    <name evidence="11" type="primary">tmk</name>
    <name evidence="13" type="ORF">Theos_1680</name>
</gene>
<feature type="domain" description="Thymidylate kinase-like" evidence="12">
    <location>
        <begin position="8"/>
        <end position="189"/>
    </location>
</feature>
<comment type="similarity">
    <text evidence="1 11">Belongs to the thymidylate kinase family.</text>
</comment>
<evidence type="ECO:0000256" key="4">
    <source>
        <dbReference type="ARBA" id="ARBA00022679"/>
    </source>
</evidence>
<dbReference type="InterPro" id="IPR039430">
    <property type="entry name" value="Thymidylate_kin-like_dom"/>
</dbReference>
<dbReference type="Proteomes" id="UP000000211">
    <property type="component" value="Chromosome"/>
</dbReference>
<proteinExistence type="inferred from homology"/>
<dbReference type="CDD" id="cd01672">
    <property type="entry name" value="TMPK"/>
    <property type="match status" value="1"/>
</dbReference>
<evidence type="ECO:0000256" key="1">
    <source>
        <dbReference type="ARBA" id="ARBA00009776"/>
    </source>
</evidence>
<dbReference type="HOGENOM" id="CLU_049131_0_2_0"/>